<dbReference type="Proteomes" id="UP000091967">
    <property type="component" value="Unassembled WGS sequence"/>
</dbReference>
<dbReference type="EMBL" id="LYXU01000003">
    <property type="protein sequence ID" value="OBS22246.1"/>
    <property type="molecule type" value="Genomic_DNA"/>
</dbReference>
<dbReference type="AlphaFoldDB" id="A0A1B8APG0"/>
<evidence type="ECO:0000256" key="5">
    <source>
        <dbReference type="ARBA" id="ARBA00047658"/>
    </source>
</evidence>
<evidence type="ECO:0000313" key="8">
    <source>
        <dbReference type="EMBL" id="OBS22246.1"/>
    </source>
</evidence>
<dbReference type="GO" id="GO:0004663">
    <property type="term" value="F:Rab geranylgeranyltransferase activity"/>
    <property type="evidence" value="ECO:0007669"/>
    <property type="project" value="UniProtKB-UniRule"/>
</dbReference>
<organism evidence="8 9">
    <name type="scientific">Fusarium poae</name>
    <dbReference type="NCBI Taxonomy" id="36050"/>
    <lineage>
        <taxon>Eukaryota</taxon>
        <taxon>Fungi</taxon>
        <taxon>Dikarya</taxon>
        <taxon>Ascomycota</taxon>
        <taxon>Pezizomycotina</taxon>
        <taxon>Sordariomycetes</taxon>
        <taxon>Hypocreomycetidae</taxon>
        <taxon>Hypocreales</taxon>
        <taxon>Nectriaceae</taxon>
        <taxon>Fusarium</taxon>
    </lineage>
</organism>
<dbReference type="Gene3D" id="1.25.40.120">
    <property type="entry name" value="Protein prenylyltransferase"/>
    <property type="match status" value="2"/>
</dbReference>
<accession>A0A1B8APG0</accession>
<evidence type="ECO:0000256" key="3">
    <source>
        <dbReference type="ARBA" id="ARBA00022679"/>
    </source>
</evidence>
<comment type="function">
    <text evidence="6">Catalyzes the transfer of a geranyl-geranyl moiety from geranyl-geranyl pyrophosphate to cysteines occuring in specific C-terminal amino acid sequences.</text>
</comment>
<dbReference type="OMA" id="RKFPKCY"/>
<dbReference type="STRING" id="36050.A0A1B8APG0"/>
<dbReference type="SUPFAM" id="SSF48439">
    <property type="entry name" value="Protein prenylyltransferase"/>
    <property type="match status" value="1"/>
</dbReference>
<evidence type="ECO:0000256" key="6">
    <source>
        <dbReference type="RuleBase" id="RU367120"/>
    </source>
</evidence>
<feature type="region of interest" description="Disordered" evidence="7">
    <location>
        <begin position="81"/>
        <end position="134"/>
    </location>
</feature>
<keyword evidence="9" id="KW-1185">Reference proteome</keyword>
<feature type="compositionally biased region" description="Low complexity" evidence="7">
    <location>
        <begin position="123"/>
        <end position="132"/>
    </location>
</feature>
<dbReference type="GO" id="GO:0097354">
    <property type="term" value="P:prenylation"/>
    <property type="evidence" value="ECO:0007669"/>
    <property type="project" value="UniProtKB-UniRule"/>
</dbReference>
<dbReference type="Pfam" id="PF01239">
    <property type="entry name" value="PPTA"/>
    <property type="match status" value="5"/>
</dbReference>
<evidence type="ECO:0000256" key="7">
    <source>
        <dbReference type="SAM" id="MobiDB-lite"/>
    </source>
</evidence>
<proteinExistence type="inferred from homology"/>
<evidence type="ECO:0000256" key="2">
    <source>
        <dbReference type="ARBA" id="ARBA00022602"/>
    </source>
</evidence>
<evidence type="ECO:0000313" key="9">
    <source>
        <dbReference type="Proteomes" id="UP000091967"/>
    </source>
</evidence>
<dbReference type="GO" id="GO:0005968">
    <property type="term" value="C:Rab-protein geranylgeranyltransferase complex"/>
    <property type="evidence" value="ECO:0007669"/>
    <property type="project" value="TreeGrafter"/>
</dbReference>
<protein>
    <recommendedName>
        <fullName evidence="6">Geranylgeranyl transferase type-2 subunit alpha</fullName>
        <ecNumber evidence="6">2.5.1.60</ecNumber>
    </recommendedName>
    <alternativeName>
        <fullName evidence="6">Geranylgeranyl transferase type II subunit alpha</fullName>
    </alternativeName>
</protein>
<reference evidence="8 9" key="1">
    <citation type="submission" date="2016-06" db="EMBL/GenBank/DDBJ databases">
        <title>Living apart together: crosstalk between the core and supernumerary genomes in a fungal plant pathogen.</title>
        <authorList>
            <person name="Vanheule A."/>
            <person name="Audenaert K."/>
            <person name="Warris S."/>
            <person name="Van De Geest H."/>
            <person name="Schijlen E."/>
            <person name="Hofte M."/>
            <person name="De Saeger S."/>
            <person name="Haesaert G."/>
            <person name="Waalwijk C."/>
            <person name="Van Der Lee T."/>
        </authorList>
    </citation>
    <scope>NUCLEOTIDE SEQUENCE [LARGE SCALE GENOMIC DNA]</scope>
    <source>
        <strain evidence="8 9">2516</strain>
    </source>
</reference>
<evidence type="ECO:0000256" key="4">
    <source>
        <dbReference type="ARBA" id="ARBA00022737"/>
    </source>
</evidence>
<dbReference type="PANTHER" id="PTHR11129">
    <property type="entry name" value="PROTEIN FARNESYLTRANSFERASE ALPHA SUBUNIT/RAB GERANYLGERANYL TRANSFERASE ALPHA SUBUNIT"/>
    <property type="match status" value="1"/>
</dbReference>
<dbReference type="InterPro" id="IPR002088">
    <property type="entry name" value="Prenyl_trans_a"/>
</dbReference>
<dbReference type="PROSITE" id="PS51147">
    <property type="entry name" value="PFTA"/>
    <property type="match status" value="4"/>
</dbReference>
<name>A0A1B8APG0_FUSPO</name>
<dbReference type="PANTHER" id="PTHR11129:SF2">
    <property type="entry name" value="GERANYLGERANYL TRANSFERASE TYPE-2 SUBUNIT ALPHA"/>
    <property type="match status" value="1"/>
</dbReference>
<comment type="catalytic activity">
    <reaction evidence="5 6">
        <text>geranylgeranyl diphosphate + L-cysteinyl-[protein] = S-geranylgeranyl-L-cysteinyl-[protein] + diphosphate</text>
        <dbReference type="Rhea" id="RHEA:21240"/>
        <dbReference type="Rhea" id="RHEA-COMP:10131"/>
        <dbReference type="Rhea" id="RHEA-COMP:11537"/>
        <dbReference type="ChEBI" id="CHEBI:29950"/>
        <dbReference type="ChEBI" id="CHEBI:33019"/>
        <dbReference type="ChEBI" id="CHEBI:57533"/>
        <dbReference type="ChEBI" id="CHEBI:86021"/>
        <dbReference type="EC" id="2.5.1.60"/>
    </reaction>
</comment>
<dbReference type="EC" id="2.5.1.60" evidence="6"/>
<keyword evidence="4" id="KW-0677">Repeat</keyword>
<feature type="region of interest" description="Disordered" evidence="7">
    <location>
        <begin position="1"/>
        <end position="20"/>
    </location>
</feature>
<evidence type="ECO:0000256" key="1">
    <source>
        <dbReference type="ARBA" id="ARBA00006734"/>
    </source>
</evidence>
<feature type="compositionally biased region" description="Low complexity" evidence="7">
    <location>
        <begin position="94"/>
        <end position="113"/>
    </location>
</feature>
<gene>
    <name evidence="8" type="ORF">FPOA_08582</name>
</gene>
<keyword evidence="3 6" id="KW-0808">Transferase</keyword>
<comment type="similarity">
    <text evidence="1 6">Belongs to the protein prenyltransferase subunit alpha family.</text>
</comment>
<keyword evidence="2 6" id="KW-0637">Prenyltransferase</keyword>
<sequence>MTSHGIARTARSRTEEQRKQDLVKIEKYRSLESQIREKISDNHYGPETFQLTSKLLRLNPEYYTIWNARRRCLISGLLSKPSDGSPPSKVSQNTIATDIPTTSSAASSPSSSTETRPLPKPPTAGKTGTTTDSDTDAEVIRAELAFTVPLLLEFPKCYWIWNYRLWTLNRAIERLDVSTARRIWEEELGLVSKMLTKDRRNFHAWGYRRHVVAQLESPLLNGQSLVEPEFLYTTKKIHEDLSNFSAWHNRSQLITRLLNERNADDESRKAFLDQELELVDEGLDVGPEDQSLWYYHQFLVLNLADPTSSRQIAPNLTTDDRKSYIGREMAKMKDLLEDYRNTKRIYEALAEYAVALARLSGHPLESEEQIEVASWLNDLRKLDPKRNGRWHDLETQLDLLHL</sequence>
<comment type="caution">
    <text evidence="8">The sequence shown here is derived from an EMBL/GenBank/DDBJ whole genome shotgun (WGS) entry which is preliminary data.</text>
</comment>